<gene>
    <name evidence="3" type="ORF">DXH95_10725</name>
</gene>
<feature type="domain" description="CAAX prenyl protease 2/Lysostaphin resistance protein A-like" evidence="2">
    <location>
        <begin position="123"/>
        <end position="216"/>
    </location>
</feature>
<dbReference type="Proteomes" id="UP000263833">
    <property type="component" value="Unassembled WGS sequence"/>
</dbReference>
<evidence type="ECO:0000313" key="4">
    <source>
        <dbReference type="Proteomes" id="UP000263833"/>
    </source>
</evidence>
<keyword evidence="1" id="KW-0812">Transmembrane</keyword>
<dbReference type="GO" id="GO:0080120">
    <property type="term" value="P:CAAX-box protein maturation"/>
    <property type="evidence" value="ECO:0007669"/>
    <property type="project" value="UniProtKB-ARBA"/>
</dbReference>
<dbReference type="OrthoDB" id="193898at2"/>
<accession>A0A371B4K5</accession>
<dbReference type="GO" id="GO:0006508">
    <property type="term" value="P:proteolysis"/>
    <property type="evidence" value="ECO:0007669"/>
    <property type="project" value="UniProtKB-KW"/>
</dbReference>
<dbReference type="Pfam" id="PF02517">
    <property type="entry name" value="Rce1-like"/>
    <property type="match status" value="1"/>
</dbReference>
<feature type="transmembrane region" description="Helical" evidence="1">
    <location>
        <begin position="180"/>
        <end position="200"/>
    </location>
</feature>
<dbReference type="InterPro" id="IPR003675">
    <property type="entry name" value="Rce1/LyrA-like_dom"/>
</dbReference>
<feature type="transmembrane region" description="Helical" evidence="1">
    <location>
        <begin position="122"/>
        <end position="143"/>
    </location>
</feature>
<organism evidence="3 4">
    <name type="scientific">Sphingorhabdus pulchriflava</name>
    <dbReference type="NCBI Taxonomy" id="2292257"/>
    <lineage>
        <taxon>Bacteria</taxon>
        <taxon>Pseudomonadati</taxon>
        <taxon>Pseudomonadota</taxon>
        <taxon>Alphaproteobacteria</taxon>
        <taxon>Sphingomonadales</taxon>
        <taxon>Sphingomonadaceae</taxon>
        <taxon>Sphingorhabdus</taxon>
    </lineage>
</organism>
<evidence type="ECO:0000259" key="2">
    <source>
        <dbReference type="Pfam" id="PF02517"/>
    </source>
</evidence>
<feature type="transmembrane region" description="Helical" evidence="1">
    <location>
        <begin position="155"/>
        <end position="174"/>
    </location>
</feature>
<feature type="transmembrane region" description="Helical" evidence="1">
    <location>
        <begin position="94"/>
        <end position="116"/>
    </location>
</feature>
<feature type="transmembrane region" description="Helical" evidence="1">
    <location>
        <begin position="257"/>
        <end position="275"/>
    </location>
</feature>
<keyword evidence="1" id="KW-1133">Transmembrane helix</keyword>
<evidence type="ECO:0000256" key="1">
    <source>
        <dbReference type="SAM" id="Phobius"/>
    </source>
</evidence>
<dbReference type="AlphaFoldDB" id="A0A371B4K5"/>
<dbReference type="PANTHER" id="PTHR39430:SF1">
    <property type="entry name" value="PROTEASE"/>
    <property type="match status" value="1"/>
</dbReference>
<protein>
    <submittedName>
        <fullName evidence="3">CPBP family intramembrane metalloprotease</fullName>
    </submittedName>
</protein>
<reference evidence="4" key="1">
    <citation type="submission" date="2018-08" db="EMBL/GenBank/DDBJ databases">
        <authorList>
            <person name="Kim S.-J."/>
            <person name="Jung G.-Y."/>
        </authorList>
    </citation>
    <scope>NUCLEOTIDE SEQUENCE [LARGE SCALE GENOMIC DNA]</scope>
    <source>
        <strain evidence="4">GY_G</strain>
    </source>
</reference>
<feature type="transmembrane region" description="Helical" evidence="1">
    <location>
        <begin position="52"/>
        <end position="73"/>
    </location>
</feature>
<dbReference type="RefSeq" id="WP_115549552.1">
    <property type="nucleotide sequence ID" value="NZ_QRGP01000002.1"/>
</dbReference>
<keyword evidence="3" id="KW-0482">Metalloprotease</keyword>
<keyword evidence="3" id="KW-0645">Protease</keyword>
<dbReference type="GO" id="GO:0008237">
    <property type="term" value="F:metallopeptidase activity"/>
    <property type="evidence" value="ECO:0007669"/>
    <property type="project" value="UniProtKB-KW"/>
</dbReference>
<keyword evidence="1" id="KW-0472">Membrane</keyword>
<keyword evidence="4" id="KW-1185">Reference proteome</keyword>
<dbReference type="GO" id="GO:0004175">
    <property type="term" value="F:endopeptidase activity"/>
    <property type="evidence" value="ECO:0007669"/>
    <property type="project" value="UniProtKB-ARBA"/>
</dbReference>
<sequence>MDQAAYQKPSILLRIAQFPLVRLIILGGIIFVLMGVTNGFRARVADDLLKSLGVVIGMAGLAALIYVGFVRFVERRKVSELSLSGMGKELGVGVLVGSGLYTTCVLILMLLGIYRIEGFNPALFMLTALPMAISSSIFEELLFRGVLFRITEEALGSWLALAISSLLFGFMHLLNPQGTLQGAIFITIEAGVLLAAAYMVTRRLWMSIGFHFSWNYTQEGIFSGIVSGGESDPGLIKPVIEGPEWLTGGSFGLESSFIAFLLCTTTGVVLLLLAIRRGNLVPLLGRNRSD</sequence>
<feature type="transmembrane region" description="Helical" evidence="1">
    <location>
        <begin position="20"/>
        <end position="40"/>
    </location>
</feature>
<comment type="caution">
    <text evidence="3">The sequence shown here is derived from an EMBL/GenBank/DDBJ whole genome shotgun (WGS) entry which is preliminary data.</text>
</comment>
<keyword evidence="3" id="KW-0378">Hydrolase</keyword>
<dbReference type="PANTHER" id="PTHR39430">
    <property type="entry name" value="MEMBRANE-ASSOCIATED PROTEASE-RELATED"/>
    <property type="match status" value="1"/>
</dbReference>
<proteinExistence type="predicted"/>
<name>A0A371B4K5_9SPHN</name>
<evidence type="ECO:0000313" key="3">
    <source>
        <dbReference type="EMBL" id="RDV02447.1"/>
    </source>
</evidence>
<dbReference type="EMBL" id="QRGP01000002">
    <property type="protein sequence ID" value="RDV02447.1"/>
    <property type="molecule type" value="Genomic_DNA"/>
</dbReference>